<dbReference type="InterPro" id="IPR011990">
    <property type="entry name" value="TPR-like_helical_dom_sf"/>
</dbReference>
<dbReference type="Gene3D" id="1.25.40.10">
    <property type="entry name" value="Tetratricopeptide repeat domain"/>
    <property type="match status" value="1"/>
</dbReference>
<dbReference type="InterPro" id="IPR041664">
    <property type="entry name" value="AAA_16"/>
</dbReference>
<dbReference type="PANTHER" id="PTHR16305">
    <property type="entry name" value="TESTICULAR SOLUBLE ADENYLYL CYCLASE"/>
    <property type="match status" value="1"/>
</dbReference>
<evidence type="ECO:0000256" key="2">
    <source>
        <dbReference type="ARBA" id="ARBA00022840"/>
    </source>
</evidence>
<dbReference type="Proteomes" id="UP001589568">
    <property type="component" value="Unassembled WGS sequence"/>
</dbReference>
<dbReference type="Gene3D" id="3.40.50.300">
    <property type="entry name" value="P-loop containing nucleotide triphosphate hydrolases"/>
    <property type="match status" value="1"/>
</dbReference>
<sequence length="859" mass="91068">MRGRDHEWCHVESLLQRLRQGGGGTLLIVGEPGSGKSRLLADAIAEASERGIGVVHGRVEELGELAPCSTLLEALDLRSEPEGGDASTRFGPLVLERLRAALERLTTGPVLAALDDLQRADPATLRILHTLHGLLADRPISWLMSRSTAPNACQAVSLFDILEREGADRMTLAPLSPAAVAALTEDTLGRSSDPATQALAATAGGNPLLLTELFAGLREEELPREAARARTPSRLRIVVRGWIDPLGTTARSLVETIAVLGRSLSLEHAAALLDTTPAALLPITEEATAAGILIVTEHGLAFRHKLVADIVAAGIPSSVRQTLLDQSGVLMSSERVAPARLLTGPASTAIDAAIANGRLHEAEEMVRSRLTEHGSLYGSAELRCLLADTMYLTGRGDEAIHEAETVLAIPDLPGHVRERATLVQLYATARLTDDGTARAYAQEIIDGKDRHGPGARSAALVALAIAERREGRLSRALALSESACRPAGAGAPTERRHEACLIAAGVLVDVHRFDEGRAMLRQARKDMFGEGHLAWAADASALEARLELLAGRLDDAVTEARRALDLAGALNTPLSVAAACAVLAAVALRRGDLQGAAHHLGEKSEGAAEARLRHALLAAQLAEARDGPGSAMSLLAELPCPLLLTLEPGAGPWMVRLALGTDDRAAAESVVAAAEALAGANHEFPALCAAAAHARGLLDEDREALALAAGRAEDVWARASAEEDLGKMLAAAGRRVDATESLERALGTYDDIGSVRDAARIRRRLRGMGVRHRHWNYAERPVSGWGSLTETEHAVTLLAADGWTNPQIAEQMFISVHTVAFHLRQIFRKLSIRSRVELARLATEQTQNGSDPPSGGRRA</sequence>
<dbReference type="SUPFAM" id="SSF46894">
    <property type="entry name" value="C-terminal effector domain of the bipartite response regulators"/>
    <property type="match status" value="1"/>
</dbReference>
<evidence type="ECO:0000256" key="1">
    <source>
        <dbReference type="ARBA" id="ARBA00022741"/>
    </source>
</evidence>
<dbReference type="InterPro" id="IPR036388">
    <property type="entry name" value="WH-like_DNA-bd_sf"/>
</dbReference>
<evidence type="ECO:0000259" key="3">
    <source>
        <dbReference type="PROSITE" id="PS50043"/>
    </source>
</evidence>
<organism evidence="4 5">
    <name type="scientific">Nonomuraea salmonea</name>
    <dbReference type="NCBI Taxonomy" id="46181"/>
    <lineage>
        <taxon>Bacteria</taxon>
        <taxon>Bacillati</taxon>
        <taxon>Actinomycetota</taxon>
        <taxon>Actinomycetes</taxon>
        <taxon>Streptosporangiales</taxon>
        <taxon>Streptosporangiaceae</taxon>
        <taxon>Nonomuraea</taxon>
    </lineage>
</organism>
<dbReference type="Gene3D" id="1.10.10.10">
    <property type="entry name" value="Winged helix-like DNA-binding domain superfamily/Winged helix DNA-binding domain"/>
    <property type="match status" value="1"/>
</dbReference>
<proteinExistence type="predicted"/>
<reference evidence="4 5" key="1">
    <citation type="submission" date="2024-09" db="EMBL/GenBank/DDBJ databases">
        <authorList>
            <person name="Sun Q."/>
            <person name="Mori K."/>
        </authorList>
    </citation>
    <scope>NUCLEOTIDE SEQUENCE [LARGE SCALE GENOMIC DNA]</scope>
    <source>
        <strain evidence="4 5">JCM 3324</strain>
    </source>
</reference>
<dbReference type="PANTHER" id="PTHR16305:SF35">
    <property type="entry name" value="TRANSCRIPTIONAL ACTIVATOR DOMAIN"/>
    <property type="match status" value="1"/>
</dbReference>
<dbReference type="InterPro" id="IPR000792">
    <property type="entry name" value="Tscrpt_reg_LuxR_C"/>
</dbReference>
<dbReference type="RefSeq" id="WP_379482943.1">
    <property type="nucleotide sequence ID" value="NZ_JBHMCF010000008.1"/>
</dbReference>
<name>A0ABV5NHF4_9ACTN</name>
<comment type="caution">
    <text evidence="4">The sequence shown here is derived from an EMBL/GenBank/DDBJ whole genome shotgun (WGS) entry which is preliminary data.</text>
</comment>
<dbReference type="Pfam" id="PF00196">
    <property type="entry name" value="GerE"/>
    <property type="match status" value="1"/>
</dbReference>
<dbReference type="CDD" id="cd06170">
    <property type="entry name" value="LuxR_C_like"/>
    <property type="match status" value="1"/>
</dbReference>
<protein>
    <submittedName>
        <fullName evidence="4">AAA family ATPase</fullName>
    </submittedName>
</protein>
<evidence type="ECO:0000313" key="5">
    <source>
        <dbReference type="Proteomes" id="UP001589568"/>
    </source>
</evidence>
<dbReference type="EMBL" id="JBHMCF010000008">
    <property type="protein sequence ID" value="MFB9469714.1"/>
    <property type="molecule type" value="Genomic_DNA"/>
</dbReference>
<evidence type="ECO:0000313" key="4">
    <source>
        <dbReference type="EMBL" id="MFB9469714.1"/>
    </source>
</evidence>
<accession>A0ABV5NHF4</accession>
<dbReference type="SUPFAM" id="SSF48452">
    <property type="entry name" value="TPR-like"/>
    <property type="match status" value="1"/>
</dbReference>
<keyword evidence="5" id="KW-1185">Reference proteome</keyword>
<dbReference type="InterPro" id="IPR016032">
    <property type="entry name" value="Sig_transdc_resp-reg_C-effctor"/>
</dbReference>
<dbReference type="Pfam" id="PF13191">
    <property type="entry name" value="AAA_16"/>
    <property type="match status" value="1"/>
</dbReference>
<feature type="domain" description="HTH luxR-type" evidence="3">
    <location>
        <begin position="781"/>
        <end position="846"/>
    </location>
</feature>
<keyword evidence="1" id="KW-0547">Nucleotide-binding</keyword>
<keyword evidence="2" id="KW-0067">ATP-binding</keyword>
<dbReference type="PRINTS" id="PR00038">
    <property type="entry name" value="HTHLUXR"/>
</dbReference>
<gene>
    <name evidence="4" type="ORF">ACFFR3_09360</name>
</gene>
<dbReference type="PROSITE" id="PS50043">
    <property type="entry name" value="HTH_LUXR_2"/>
    <property type="match status" value="1"/>
</dbReference>
<dbReference type="InterPro" id="IPR027417">
    <property type="entry name" value="P-loop_NTPase"/>
</dbReference>
<dbReference type="SUPFAM" id="SSF52540">
    <property type="entry name" value="P-loop containing nucleoside triphosphate hydrolases"/>
    <property type="match status" value="1"/>
</dbReference>
<dbReference type="SMART" id="SM00421">
    <property type="entry name" value="HTH_LUXR"/>
    <property type="match status" value="1"/>
</dbReference>